<dbReference type="AlphaFoldDB" id="A0AAW0D480"/>
<feature type="active site" evidence="10">
    <location>
        <position position="165"/>
    </location>
</feature>
<evidence type="ECO:0000256" key="9">
    <source>
        <dbReference type="ARBA" id="ARBA00034074"/>
    </source>
</evidence>
<comment type="caution">
    <text evidence="13">The sequence shown here is derived from an EMBL/GenBank/DDBJ whole genome shotgun (WGS) entry which is preliminary data.</text>
</comment>
<accession>A0AAW0D480</accession>
<dbReference type="InterPro" id="IPR000743">
    <property type="entry name" value="Glyco_hydro_28"/>
</dbReference>
<name>A0AAW0D480_9AGAR</name>
<dbReference type="PANTHER" id="PTHR31884:SF1">
    <property type="entry name" value="POLYGALACTURONASE"/>
    <property type="match status" value="1"/>
</dbReference>
<dbReference type="PANTHER" id="PTHR31884">
    <property type="entry name" value="POLYGALACTURONASE"/>
    <property type="match status" value="1"/>
</dbReference>
<evidence type="ECO:0000256" key="1">
    <source>
        <dbReference type="ARBA" id="ARBA00008834"/>
    </source>
</evidence>
<dbReference type="Proteomes" id="UP001383192">
    <property type="component" value="Unassembled WGS sequence"/>
</dbReference>
<feature type="compositionally biased region" description="Polar residues" evidence="12">
    <location>
        <begin position="100"/>
        <end position="114"/>
    </location>
</feature>
<dbReference type="Pfam" id="PF00295">
    <property type="entry name" value="Glyco_hydro_28"/>
    <property type="match status" value="1"/>
</dbReference>
<dbReference type="EMBL" id="JAYKXP010000022">
    <property type="protein sequence ID" value="KAK7046056.1"/>
    <property type="molecule type" value="Genomic_DNA"/>
</dbReference>
<keyword evidence="14" id="KW-1185">Reference proteome</keyword>
<keyword evidence="5 11" id="KW-0378">Hydrolase</keyword>
<keyword evidence="6" id="KW-1015">Disulfide bond</keyword>
<evidence type="ECO:0000256" key="7">
    <source>
        <dbReference type="ARBA" id="ARBA00023295"/>
    </source>
</evidence>
<evidence type="ECO:0000256" key="6">
    <source>
        <dbReference type="ARBA" id="ARBA00023157"/>
    </source>
</evidence>
<evidence type="ECO:0000313" key="13">
    <source>
        <dbReference type="EMBL" id="KAK7046056.1"/>
    </source>
</evidence>
<dbReference type="Gene3D" id="2.160.20.10">
    <property type="entry name" value="Single-stranded right-handed beta-helix, Pectin lyase-like"/>
    <property type="match status" value="1"/>
</dbReference>
<evidence type="ECO:0000256" key="4">
    <source>
        <dbReference type="ARBA" id="ARBA00022737"/>
    </source>
</evidence>
<sequence length="306" mass="31548">MPDVRLLLLDGNITFGVSNWDGPLFLVSGKDITFNGNGYTFDGNGPEYWDGKGLNGGVTKPAPMMKIEISGVYQDVVILNSPARAYSVDSSDPLLMNSLTVDNSAGDKPNSSSDGKAAGHNTDGFDVSASNLVISNSNVHNQDDCLALNKGTNVTFTGNTCTGGHGISIGSISSNVVVSDIHIINNKVTNSQQAFRIKTDKDATGSSVSGVHYSGNTATGCTNYGVIIDQSYPSTLGKAGNGVTISDIDFTGSKTDVAVGSNAERVAVNCGSGSCTGTWDWSELEVSGGKAGNITGFSGITGFSQS</sequence>
<evidence type="ECO:0000256" key="10">
    <source>
        <dbReference type="PROSITE-ProRule" id="PRU10052"/>
    </source>
</evidence>
<evidence type="ECO:0000256" key="5">
    <source>
        <dbReference type="ARBA" id="ARBA00022801"/>
    </source>
</evidence>
<dbReference type="InterPro" id="IPR011050">
    <property type="entry name" value="Pectin_lyase_fold/virulence"/>
</dbReference>
<evidence type="ECO:0000313" key="14">
    <source>
        <dbReference type="Proteomes" id="UP001383192"/>
    </source>
</evidence>
<protein>
    <recommendedName>
        <fullName evidence="2">endo-polygalacturonase</fullName>
        <ecNumber evidence="2">3.2.1.15</ecNumber>
    </recommendedName>
</protein>
<keyword evidence="3" id="KW-0732">Signal</keyword>
<comment type="similarity">
    <text evidence="1 11">Belongs to the glycosyl hydrolase 28 family.</text>
</comment>
<reference evidence="13 14" key="1">
    <citation type="submission" date="2024-01" db="EMBL/GenBank/DDBJ databases">
        <title>A draft genome for a cacao thread blight-causing isolate of Paramarasmius palmivorus.</title>
        <authorList>
            <person name="Baruah I.K."/>
            <person name="Bukari Y."/>
            <person name="Amoako-Attah I."/>
            <person name="Meinhardt L.W."/>
            <person name="Bailey B.A."/>
            <person name="Cohen S.P."/>
        </authorList>
    </citation>
    <scope>NUCLEOTIDE SEQUENCE [LARGE SCALE GENOMIC DNA]</scope>
    <source>
        <strain evidence="13 14">GH-12</strain>
    </source>
</reference>
<keyword evidence="8" id="KW-0961">Cell wall biogenesis/degradation</keyword>
<evidence type="ECO:0000256" key="8">
    <source>
        <dbReference type="ARBA" id="ARBA00023316"/>
    </source>
</evidence>
<feature type="region of interest" description="Disordered" evidence="12">
    <location>
        <begin position="100"/>
        <end position="121"/>
    </location>
</feature>
<evidence type="ECO:0000256" key="3">
    <source>
        <dbReference type="ARBA" id="ARBA00022729"/>
    </source>
</evidence>
<proteinExistence type="inferred from homology"/>
<keyword evidence="4" id="KW-0677">Repeat</keyword>
<keyword evidence="7 11" id="KW-0326">Glycosidase</keyword>
<dbReference type="EC" id="3.2.1.15" evidence="2"/>
<dbReference type="SUPFAM" id="SSF51126">
    <property type="entry name" value="Pectin lyase-like"/>
    <property type="match status" value="1"/>
</dbReference>
<dbReference type="GO" id="GO:0071555">
    <property type="term" value="P:cell wall organization"/>
    <property type="evidence" value="ECO:0007669"/>
    <property type="project" value="UniProtKB-KW"/>
</dbReference>
<organism evidence="13 14">
    <name type="scientific">Paramarasmius palmivorus</name>
    <dbReference type="NCBI Taxonomy" id="297713"/>
    <lineage>
        <taxon>Eukaryota</taxon>
        <taxon>Fungi</taxon>
        <taxon>Dikarya</taxon>
        <taxon>Basidiomycota</taxon>
        <taxon>Agaricomycotina</taxon>
        <taxon>Agaricomycetes</taxon>
        <taxon>Agaricomycetidae</taxon>
        <taxon>Agaricales</taxon>
        <taxon>Marasmiineae</taxon>
        <taxon>Marasmiaceae</taxon>
        <taxon>Paramarasmius</taxon>
    </lineage>
</organism>
<comment type="catalytic activity">
    <reaction evidence="9">
        <text>(1,4-alpha-D-galacturonosyl)n+m + H2O = (1,4-alpha-D-galacturonosyl)n + (1,4-alpha-D-galacturonosyl)m.</text>
        <dbReference type="EC" id="3.2.1.15"/>
    </reaction>
</comment>
<evidence type="ECO:0000256" key="2">
    <source>
        <dbReference type="ARBA" id="ARBA00012736"/>
    </source>
</evidence>
<dbReference type="InterPro" id="IPR050434">
    <property type="entry name" value="Glycosyl_hydrlase_28"/>
</dbReference>
<dbReference type="InterPro" id="IPR012334">
    <property type="entry name" value="Pectin_lyas_fold"/>
</dbReference>
<dbReference type="GO" id="GO:0045490">
    <property type="term" value="P:pectin catabolic process"/>
    <property type="evidence" value="ECO:0007669"/>
    <property type="project" value="UniProtKB-ARBA"/>
</dbReference>
<dbReference type="PROSITE" id="PS00502">
    <property type="entry name" value="POLYGALACTURONASE"/>
    <property type="match status" value="1"/>
</dbReference>
<dbReference type="InterPro" id="IPR006626">
    <property type="entry name" value="PbH1"/>
</dbReference>
<evidence type="ECO:0000256" key="11">
    <source>
        <dbReference type="RuleBase" id="RU361169"/>
    </source>
</evidence>
<dbReference type="GO" id="GO:0004650">
    <property type="term" value="F:polygalacturonase activity"/>
    <property type="evidence" value="ECO:0007669"/>
    <property type="project" value="UniProtKB-EC"/>
</dbReference>
<evidence type="ECO:0000256" key="12">
    <source>
        <dbReference type="SAM" id="MobiDB-lite"/>
    </source>
</evidence>
<dbReference type="GO" id="GO:0005576">
    <property type="term" value="C:extracellular region"/>
    <property type="evidence" value="ECO:0007669"/>
    <property type="project" value="TreeGrafter"/>
</dbReference>
<dbReference type="SMART" id="SM00710">
    <property type="entry name" value="PbH1"/>
    <property type="match status" value="5"/>
</dbReference>
<gene>
    <name evidence="13" type="ORF">VNI00_007051</name>
</gene>